<evidence type="ECO:0000313" key="2">
    <source>
        <dbReference type="Proteomes" id="UP000186953"/>
    </source>
</evidence>
<evidence type="ECO:0000313" key="1">
    <source>
        <dbReference type="EMBL" id="SIQ64116.1"/>
    </source>
</evidence>
<dbReference type="Proteomes" id="UP000186953">
    <property type="component" value="Unassembled WGS sequence"/>
</dbReference>
<dbReference type="AlphaFoldDB" id="A0A1N6UFM8"/>
<name>A0A1N6UFM8_9FLAO</name>
<organism evidence="1 2">
    <name type="scientific">Maribacter ulvicola</name>
    <dbReference type="NCBI Taxonomy" id="228959"/>
    <lineage>
        <taxon>Bacteria</taxon>
        <taxon>Pseudomonadati</taxon>
        <taxon>Bacteroidota</taxon>
        <taxon>Flavobacteriia</taxon>
        <taxon>Flavobacteriales</taxon>
        <taxon>Flavobacteriaceae</taxon>
        <taxon>Maribacter</taxon>
    </lineage>
</organism>
<dbReference type="RefSeq" id="WP_076548278.1">
    <property type="nucleotide sequence ID" value="NZ_FTMA01000002.1"/>
</dbReference>
<accession>A0A1N6UFM8</accession>
<reference evidence="2" key="1">
    <citation type="submission" date="2017-01" db="EMBL/GenBank/DDBJ databases">
        <authorList>
            <person name="Varghese N."/>
            <person name="Submissions S."/>
        </authorList>
    </citation>
    <scope>NUCLEOTIDE SEQUENCE [LARGE SCALE GENOMIC DNA]</scope>
    <source>
        <strain evidence="2">DSM 15366</strain>
    </source>
</reference>
<keyword evidence="2" id="KW-1185">Reference proteome</keyword>
<dbReference type="OrthoDB" id="1179783at2"/>
<sequence length="75" mass="8609">MFYVCLLLKVTGSHLLSHHADDVDVEHCQVRHRTTAFNFSLLLEIQPVVVPPTEFYIWEPTISISPLGVVLNQRH</sequence>
<protein>
    <submittedName>
        <fullName evidence="1">Uncharacterized protein</fullName>
    </submittedName>
</protein>
<proteinExistence type="predicted"/>
<gene>
    <name evidence="1" type="ORF">SAMN05421797_102317</name>
</gene>
<dbReference type="EMBL" id="FTMA01000002">
    <property type="protein sequence ID" value="SIQ64116.1"/>
    <property type="molecule type" value="Genomic_DNA"/>
</dbReference>